<reference evidence="1 2" key="1">
    <citation type="submission" date="2020-02" db="EMBL/GenBank/DDBJ databases">
        <authorList>
            <person name="Ferguson B K."/>
        </authorList>
    </citation>
    <scope>NUCLEOTIDE SEQUENCE [LARGE SCALE GENOMIC DNA]</scope>
</reference>
<accession>A0A6H5IYX3</accession>
<dbReference type="AlphaFoldDB" id="A0A6H5IYX3"/>
<name>A0A6H5IYX3_9HYME</name>
<sequence length="225" mass="26381">MELFFQNCDDVNQSVQVDARDKLGRTPLQLAVASLLPDCIDILYERGSEDLSDFIFPTDSYFAERYKSLKPHISSNGRLRLASGAFAAVEKIVKRGYQLQRSDAMTIMKFFAEYELFEKSSDLEKCWYDDEDFITRANAMLICPGLSRIPNIILDIEEMLEYDGPCLTLDELVRLRPEDAEKLLTYEDYWKFACSNRRRIPRLELAILIREELRMRKQNREYDTK</sequence>
<dbReference type="EMBL" id="CADCXV010001096">
    <property type="protein sequence ID" value="CAB0041180.1"/>
    <property type="molecule type" value="Genomic_DNA"/>
</dbReference>
<gene>
    <name evidence="1" type="ORF">TBRA_LOCUS12857</name>
</gene>
<proteinExistence type="predicted"/>
<organism evidence="1 2">
    <name type="scientific">Trichogramma brassicae</name>
    <dbReference type="NCBI Taxonomy" id="86971"/>
    <lineage>
        <taxon>Eukaryota</taxon>
        <taxon>Metazoa</taxon>
        <taxon>Ecdysozoa</taxon>
        <taxon>Arthropoda</taxon>
        <taxon>Hexapoda</taxon>
        <taxon>Insecta</taxon>
        <taxon>Pterygota</taxon>
        <taxon>Neoptera</taxon>
        <taxon>Endopterygota</taxon>
        <taxon>Hymenoptera</taxon>
        <taxon>Apocrita</taxon>
        <taxon>Proctotrupomorpha</taxon>
        <taxon>Chalcidoidea</taxon>
        <taxon>Trichogrammatidae</taxon>
        <taxon>Trichogramma</taxon>
    </lineage>
</organism>
<dbReference type="Proteomes" id="UP000479190">
    <property type="component" value="Unassembled WGS sequence"/>
</dbReference>
<evidence type="ECO:0000313" key="1">
    <source>
        <dbReference type="EMBL" id="CAB0041180.1"/>
    </source>
</evidence>
<protein>
    <submittedName>
        <fullName evidence="1">Uncharacterized protein</fullName>
    </submittedName>
</protein>
<keyword evidence="2" id="KW-1185">Reference proteome</keyword>
<evidence type="ECO:0000313" key="2">
    <source>
        <dbReference type="Proteomes" id="UP000479190"/>
    </source>
</evidence>